<organism evidence="1 2">
    <name type="scientific">Bacteroides fragilis</name>
    <dbReference type="NCBI Taxonomy" id="817"/>
    <lineage>
        <taxon>Bacteria</taxon>
        <taxon>Pseudomonadati</taxon>
        <taxon>Bacteroidota</taxon>
        <taxon>Bacteroidia</taxon>
        <taxon>Bacteroidales</taxon>
        <taxon>Bacteroidaceae</taxon>
        <taxon>Bacteroides</taxon>
    </lineage>
</organism>
<reference evidence="1 2" key="1">
    <citation type="submission" date="2018-08" db="EMBL/GenBank/DDBJ databases">
        <title>A genome reference for cultivated species of the human gut microbiota.</title>
        <authorList>
            <person name="Zou Y."/>
            <person name="Xue W."/>
            <person name="Luo G."/>
        </authorList>
    </citation>
    <scope>NUCLEOTIDE SEQUENCE [LARGE SCALE GENOMIC DNA]</scope>
    <source>
        <strain evidence="1 2">AF14-26</strain>
    </source>
</reference>
<protein>
    <submittedName>
        <fullName evidence="1">DUF3575 domain-containing protein</fullName>
    </submittedName>
</protein>
<dbReference type="InterPro" id="IPR036709">
    <property type="entry name" value="Autotransporte_beta_dom_sf"/>
</dbReference>
<sequence>MNGNMKIKLNKKKSRYCLLLFFFFWFCMLPLRAQFYSVQTNFAKLAVGSFNAEASITVNLHWSVQVGMEYNPWTFRNNHKIKNLTFTPAVRYWFTQSYIGPFVRSYLSGSRYNFTWNGHRYDGSGLGGGATYGYAFLLGRRWNLELEGGAGMLWGRHMKYDCQRCGARYGKETRAFLIPQVAVNLVYLF</sequence>
<dbReference type="Pfam" id="PF12099">
    <property type="entry name" value="DUF3575"/>
    <property type="match status" value="1"/>
</dbReference>
<dbReference type="AlphaFoldDB" id="A0A412XQ55"/>
<dbReference type="EMBL" id="QRZH01000036">
    <property type="protein sequence ID" value="RGV47287.1"/>
    <property type="molecule type" value="Genomic_DNA"/>
</dbReference>
<gene>
    <name evidence="1" type="ORF">DWW08_22955</name>
</gene>
<dbReference type="RefSeq" id="WP_122143672.1">
    <property type="nucleotide sequence ID" value="NZ_JAFKQD010000002.1"/>
</dbReference>
<dbReference type="InterPro" id="IPR021958">
    <property type="entry name" value="DUF3575"/>
</dbReference>
<proteinExistence type="predicted"/>
<dbReference type="Proteomes" id="UP000286270">
    <property type="component" value="Unassembled WGS sequence"/>
</dbReference>
<evidence type="ECO:0000313" key="1">
    <source>
        <dbReference type="EMBL" id="RGV47287.1"/>
    </source>
</evidence>
<evidence type="ECO:0000313" key="2">
    <source>
        <dbReference type="Proteomes" id="UP000286270"/>
    </source>
</evidence>
<accession>A0A412XQ55</accession>
<dbReference type="SUPFAM" id="SSF103515">
    <property type="entry name" value="Autotransporter"/>
    <property type="match status" value="1"/>
</dbReference>
<name>A0A412XQ55_BACFG</name>
<comment type="caution">
    <text evidence="1">The sequence shown here is derived from an EMBL/GenBank/DDBJ whole genome shotgun (WGS) entry which is preliminary data.</text>
</comment>